<organism evidence="1 2">
    <name type="scientific">Chondrus crispus</name>
    <name type="common">Carrageen Irish moss</name>
    <name type="synonym">Polymorpha crispa</name>
    <dbReference type="NCBI Taxonomy" id="2769"/>
    <lineage>
        <taxon>Eukaryota</taxon>
        <taxon>Rhodophyta</taxon>
        <taxon>Florideophyceae</taxon>
        <taxon>Rhodymeniophycidae</taxon>
        <taxon>Gigartinales</taxon>
        <taxon>Gigartinaceae</taxon>
        <taxon>Chondrus</taxon>
    </lineage>
</organism>
<evidence type="ECO:0000313" key="1">
    <source>
        <dbReference type="EMBL" id="CDF39776.1"/>
    </source>
</evidence>
<keyword evidence="2" id="KW-1185">Reference proteome</keyword>
<dbReference type="Proteomes" id="UP000012073">
    <property type="component" value="Unassembled WGS sequence"/>
</dbReference>
<name>R7QQL1_CHOCR</name>
<sequence length="58" mass="6646">MASFAPTVIEFIENCIKITVHIAYDKKLYLQPGRTRLKFWTTCPCTYRSRAASFAQAS</sequence>
<dbReference type="AlphaFoldDB" id="R7QQL1"/>
<protein>
    <submittedName>
        <fullName evidence="1">Uncharacterized protein</fullName>
    </submittedName>
</protein>
<gene>
    <name evidence="1" type="ORF">CHC_T00000382001</name>
</gene>
<dbReference type="RefSeq" id="XP_005710070.1">
    <property type="nucleotide sequence ID" value="XM_005710013.1"/>
</dbReference>
<dbReference type="GeneID" id="17317808"/>
<dbReference type="Gramene" id="CDF39776">
    <property type="protein sequence ID" value="CDF39776"/>
    <property type="gene ID" value="CHC_T00000382001"/>
</dbReference>
<proteinExistence type="predicted"/>
<accession>R7QQL1</accession>
<evidence type="ECO:0000313" key="2">
    <source>
        <dbReference type="Proteomes" id="UP000012073"/>
    </source>
</evidence>
<dbReference type="KEGG" id="ccp:CHC_T00000382001"/>
<dbReference type="EMBL" id="HG002073">
    <property type="protein sequence ID" value="CDF39776.1"/>
    <property type="molecule type" value="Genomic_DNA"/>
</dbReference>
<reference evidence="2" key="1">
    <citation type="journal article" date="2013" name="Proc. Natl. Acad. Sci. U.S.A.">
        <title>Genome structure and metabolic features in the red seaweed Chondrus crispus shed light on evolution of the Archaeplastida.</title>
        <authorList>
            <person name="Collen J."/>
            <person name="Porcel B."/>
            <person name="Carre W."/>
            <person name="Ball S.G."/>
            <person name="Chaparro C."/>
            <person name="Tonon T."/>
            <person name="Barbeyron T."/>
            <person name="Michel G."/>
            <person name="Noel B."/>
            <person name="Valentin K."/>
            <person name="Elias M."/>
            <person name="Artiguenave F."/>
            <person name="Arun A."/>
            <person name="Aury J.M."/>
            <person name="Barbosa-Neto J.F."/>
            <person name="Bothwell J.H."/>
            <person name="Bouget F.Y."/>
            <person name="Brillet L."/>
            <person name="Cabello-Hurtado F."/>
            <person name="Capella-Gutierrez S."/>
            <person name="Charrier B."/>
            <person name="Cladiere L."/>
            <person name="Cock J.M."/>
            <person name="Coelho S.M."/>
            <person name="Colleoni C."/>
            <person name="Czjzek M."/>
            <person name="Da Silva C."/>
            <person name="Delage L."/>
            <person name="Denoeud F."/>
            <person name="Deschamps P."/>
            <person name="Dittami S.M."/>
            <person name="Gabaldon T."/>
            <person name="Gachon C.M."/>
            <person name="Groisillier A."/>
            <person name="Herve C."/>
            <person name="Jabbari K."/>
            <person name="Katinka M."/>
            <person name="Kloareg B."/>
            <person name="Kowalczyk N."/>
            <person name="Labadie K."/>
            <person name="Leblanc C."/>
            <person name="Lopez P.J."/>
            <person name="McLachlan D.H."/>
            <person name="Meslet-Cladiere L."/>
            <person name="Moustafa A."/>
            <person name="Nehr Z."/>
            <person name="Nyvall Collen P."/>
            <person name="Panaud O."/>
            <person name="Partensky F."/>
            <person name="Poulain J."/>
            <person name="Rensing S.A."/>
            <person name="Rousvoal S."/>
            <person name="Samson G."/>
            <person name="Symeonidi A."/>
            <person name="Weissenbach J."/>
            <person name="Zambounis A."/>
            <person name="Wincker P."/>
            <person name="Boyen C."/>
        </authorList>
    </citation>
    <scope>NUCLEOTIDE SEQUENCE [LARGE SCALE GENOMIC DNA]</scope>
    <source>
        <strain evidence="2">cv. Stackhouse</strain>
    </source>
</reference>